<gene>
    <name evidence="10" type="ORF">RR48_06967</name>
</gene>
<dbReference type="PANTHER" id="PTHR16515">
    <property type="entry name" value="PR DOMAIN ZINC FINGER PROTEIN"/>
    <property type="match status" value="1"/>
</dbReference>
<dbReference type="InterPro" id="IPR050331">
    <property type="entry name" value="Zinc_finger"/>
</dbReference>
<feature type="domain" description="C2H2-type" evidence="9">
    <location>
        <begin position="11"/>
        <end position="39"/>
    </location>
</feature>
<keyword evidence="4 8" id="KW-0863">Zinc-finger</keyword>
<evidence type="ECO:0000256" key="6">
    <source>
        <dbReference type="ARBA" id="ARBA00023125"/>
    </source>
</evidence>
<organism evidence="10 11">
    <name type="scientific">Papilio machaon</name>
    <name type="common">Old World swallowtail butterfly</name>
    <dbReference type="NCBI Taxonomy" id="76193"/>
    <lineage>
        <taxon>Eukaryota</taxon>
        <taxon>Metazoa</taxon>
        <taxon>Ecdysozoa</taxon>
        <taxon>Arthropoda</taxon>
        <taxon>Hexapoda</taxon>
        <taxon>Insecta</taxon>
        <taxon>Pterygota</taxon>
        <taxon>Neoptera</taxon>
        <taxon>Endopterygota</taxon>
        <taxon>Lepidoptera</taxon>
        <taxon>Glossata</taxon>
        <taxon>Ditrysia</taxon>
        <taxon>Papilionoidea</taxon>
        <taxon>Papilionidae</taxon>
        <taxon>Papilioninae</taxon>
        <taxon>Papilio</taxon>
    </lineage>
</organism>
<dbReference type="InterPro" id="IPR036236">
    <property type="entry name" value="Znf_C2H2_sf"/>
</dbReference>
<evidence type="ECO:0000256" key="4">
    <source>
        <dbReference type="ARBA" id="ARBA00022771"/>
    </source>
</evidence>
<keyword evidence="7" id="KW-0539">Nucleus</keyword>
<dbReference type="STRING" id="76193.A0A194R9A9"/>
<feature type="domain" description="C2H2-type" evidence="9">
    <location>
        <begin position="68"/>
        <end position="90"/>
    </location>
</feature>
<dbReference type="FunFam" id="3.30.160.60:FF:001397">
    <property type="entry name" value="Datilografo, isoform A"/>
    <property type="match status" value="1"/>
</dbReference>
<keyword evidence="6" id="KW-0238">DNA-binding</keyword>
<name>A0A194R9A9_PAPMA</name>
<evidence type="ECO:0000313" key="11">
    <source>
        <dbReference type="Proteomes" id="UP000053240"/>
    </source>
</evidence>
<evidence type="ECO:0000256" key="3">
    <source>
        <dbReference type="ARBA" id="ARBA00022737"/>
    </source>
</evidence>
<evidence type="ECO:0000259" key="9">
    <source>
        <dbReference type="PROSITE" id="PS50157"/>
    </source>
</evidence>
<reference evidence="10 11" key="1">
    <citation type="journal article" date="2015" name="Nat. Commun.">
        <title>Outbred genome sequencing and CRISPR/Cas9 gene editing in butterflies.</title>
        <authorList>
            <person name="Li X."/>
            <person name="Fan D."/>
            <person name="Zhang W."/>
            <person name="Liu G."/>
            <person name="Zhang L."/>
            <person name="Zhao L."/>
            <person name="Fang X."/>
            <person name="Chen L."/>
            <person name="Dong Y."/>
            <person name="Chen Y."/>
            <person name="Ding Y."/>
            <person name="Zhao R."/>
            <person name="Feng M."/>
            <person name="Zhu Y."/>
            <person name="Feng Y."/>
            <person name="Jiang X."/>
            <person name="Zhu D."/>
            <person name="Xiang H."/>
            <person name="Feng X."/>
            <person name="Li S."/>
            <person name="Wang J."/>
            <person name="Zhang G."/>
            <person name="Kronforst M.R."/>
            <person name="Wang W."/>
        </authorList>
    </citation>
    <scope>NUCLEOTIDE SEQUENCE [LARGE SCALE GENOMIC DNA]</scope>
    <source>
        <strain evidence="10">Ya'a_city_454_Pm</strain>
        <tissue evidence="10">Whole body</tissue>
    </source>
</reference>
<keyword evidence="11" id="KW-1185">Reference proteome</keyword>
<evidence type="ECO:0000313" key="10">
    <source>
        <dbReference type="EMBL" id="KPJ14217.1"/>
    </source>
</evidence>
<evidence type="ECO:0000256" key="7">
    <source>
        <dbReference type="ARBA" id="ARBA00023242"/>
    </source>
</evidence>
<dbReference type="PANTHER" id="PTHR16515:SF49">
    <property type="entry name" value="GASTRULA ZINC FINGER PROTEIN XLCGF49.1-LIKE-RELATED"/>
    <property type="match status" value="1"/>
</dbReference>
<dbReference type="GO" id="GO:0003677">
    <property type="term" value="F:DNA binding"/>
    <property type="evidence" value="ECO:0007669"/>
    <property type="project" value="UniProtKB-KW"/>
</dbReference>
<sequence length="122" mass="14296">MRISHDQTTRYSCETCGRQFYLKYQLFLHKRSVHMLERNEECAICQFRFFSKSSLTRHMVTHSNDKSFKCDVCGKAYARRKNLREHAKNHELVEASSCSVCGCLFNDQSSLIAHMNTNHDVI</sequence>
<dbReference type="GO" id="GO:0008270">
    <property type="term" value="F:zinc ion binding"/>
    <property type="evidence" value="ECO:0007669"/>
    <property type="project" value="UniProtKB-KW"/>
</dbReference>
<protein>
    <submittedName>
        <fullName evidence="10">Zinc finger protein 282</fullName>
    </submittedName>
</protein>
<accession>A0A194R9A9</accession>
<dbReference type="Pfam" id="PF00096">
    <property type="entry name" value="zf-C2H2"/>
    <property type="match status" value="4"/>
</dbReference>
<keyword evidence="3" id="KW-0677">Repeat</keyword>
<dbReference type="GO" id="GO:0005634">
    <property type="term" value="C:nucleus"/>
    <property type="evidence" value="ECO:0007669"/>
    <property type="project" value="UniProtKB-SubCell"/>
</dbReference>
<keyword evidence="2" id="KW-0479">Metal-binding</keyword>
<dbReference type="PROSITE" id="PS50157">
    <property type="entry name" value="ZINC_FINGER_C2H2_2"/>
    <property type="match status" value="4"/>
</dbReference>
<keyword evidence="5" id="KW-0862">Zinc</keyword>
<evidence type="ECO:0000256" key="8">
    <source>
        <dbReference type="PROSITE-ProRule" id="PRU00042"/>
    </source>
</evidence>
<dbReference type="AlphaFoldDB" id="A0A194R9A9"/>
<evidence type="ECO:0000256" key="2">
    <source>
        <dbReference type="ARBA" id="ARBA00022723"/>
    </source>
</evidence>
<evidence type="ECO:0000256" key="5">
    <source>
        <dbReference type="ARBA" id="ARBA00022833"/>
    </source>
</evidence>
<dbReference type="InterPro" id="IPR013087">
    <property type="entry name" value="Znf_C2H2_type"/>
</dbReference>
<dbReference type="Proteomes" id="UP000053240">
    <property type="component" value="Unassembled WGS sequence"/>
</dbReference>
<dbReference type="InParanoid" id="A0A194R9A9"/>
<dbReference type="GO" id="GO:0010468">
    <property type="term" value="P:regulation of gene expression"/>
    <property type="evidence" value="ECO:0007669"/>
    <property type="project" value="TreeGrafter"/>
</dbReference>
<dbReference type="EMBL" id="KQ460500">
    <property type="protein sequence ID" value="KPJ14217.1"/>
    <property type="molecule type" value="Genomic_DNA"/>
</dbReference>
<proteinExistence type="predicted"/>
<dbReference type="PROSITE" id="PS00028">
    <property type="entry name" value="ZINC_FINGER_C2H2_1"/>
    <property type="match status" value="4"/>
</dbReference>
<comment type="subcellular location">
    <subcellularLocation>
        <location evidence="1">Nucleus</location>
    </subcellularLocation>
</comment>
<dbReference type="SMART" id="SM00355">
    <property type="entry name" value="ZnF_C2H2"/>
    <property type="match status" value="4"/>
</dbReference>
<evidence type="ECO:0000256" key="1">
    <source>
        <dbReference type="ARBA" id="ARBA00004123"/>
    </source>
</evidence>
<dbReference type="Gene3D" id="3.30.160.60">
    <property type="entry name" value="Classic Zinc Finger"/>
    <property type="match status" value="3"/>
</dbReference>
<feature type="domain" description="C2H2-type" evidence="9">
    <location>
        <begin position="96"/>
        <end position="119"/>
    </location>
</feature>
<dbReference type="SUPFAM" id="SSF57667">
    <property type="entry name" value="beta-beta-alpha zinc fingers"/>
    <property type="match status" value="3"/>
</dbReference>
<feature type="domain" description="C2H2-type" evidence="9">
    <location>
        <begin position="40"/>
        <end position="67"/>
    </location>
</feature>